<name>A0A834IEU8_RHYFE</name>
<keyword evidence="1" id="KW-0812">Transmembrane</keyword>
<proteinExistence type="predicted"/>
<dbReference type="AlphaFoldDB" id="A0A834IEU8"/>
<accession>A0A834IEU8</accession>
<organism evidence="2 3">
    <name type="scientific">Rhynchophorus ferrugineus</name>
    <name type="common">Red palm weevil</name>
    <name type="synonym">Curculio ferrugineus</name>
    <dbReference type="NCBI Taxonomy" id="354439"/>
    <lineage>
        <taxon>Eukaryota</taxon>
        <taxon>Metazoa</taxon>
        <taxon>Ecdysozoa</taxon>
        <taxon>Arthropoda</taxon>
        <taxon>Hexapoda</taxon>
        <taxon>Insecta</taxon>
        <taxon>Pterygota</taxon>
        <taxon>Neoptera</taxon>
        <taxon>Endopterygota</taxon>
        <taxon>Coleoptera</taxon>
        <taxon>Polyphaga</taxon>
        <taxon>Cucujiformia</taxon>
        <taxon>Curculionidae</taxon>
        <taxon>Dryophthorinae</taxon>
        <taxon>Rhynchophorus</taxon>
    </lineage>
</organism>
<feature type="transmembrane region" description="Helical" evidence="1">
    <location>
        <begin position="38"/>
        <end position="57"/>
    </location>
</feature>
<evidence type="ECO:0000313" key="2">
    <source>
        <dbReference type="EMBL" id="KAF7276790.1"/>
    </source>
</evidence>
<evidence type="ECO:0000256" key="1">
    <source>
        <dbReference type="SAM" id="Phobius"/>
    </source>
</evidence>
<reference evidence="2" key="1">
    <citation type="submission" date="2020-08" db="EMBL/GenBank/DDBJ databases">
        <title>Genome sequencing and assembly of the red palm weevil Rhynchophorus ferrugineus.</title>
        <authorList>
            <person name="Dias G.B."/>
            <person name="Bergman C.M."/>
            <person name="Manee M."/>
        </authorList>
    </citation>
    <scope>NUCLEOTIDE SEQUENCE</scope>
    <source>
        <strain evidence="2">AA-2017</strain>
        <tissue evidence="2">Whole larva</tissue>
    </source>
</reference>
<sequence length="98" mass="10997">MPKLFLTFLLLATISFNVLSNPIVWFLIKTLLNTVSEILIYIVLGICSILISIITNIDDYYTKGRHGKRVTIHNDLNQCSQAAPSIKKFVGAAIDKYP</sequence>
<dbReference type="EMBL" id="JAACXV010005521">
    <property type="protein sequence ID" value="KAF7276790.1"/>
    <property type="molecule type" value="Genomic_DNA"/>
</dbReference>
<keyword evidence="3" id="KW-1185">Reference proteome</keyword>
<dbReference type="Proteomes" id="UP000625711">
    <property type="component" value="Unassembled WGS sequence"/>
</dbReference>
<keyword evidence="1" id="KW-0472">Membrane</keyword>
<gene>
    <name evidence="2" type="ORF">GWI33_009780</name>
</gene>
<evidence type="ECO:0000313" key="3">
    <source>
        <dbReference type="Proteomes" id="UP000625711"/>
    </source>
</evidence>
<protein>
    <submittedName>
        <fullName evidence="2">Uncharacterized protein</fullName>
    </submittedName>
</protein>
<comment type="caution">
    <text evidence="2">The sequence shown here is derived from an EMBL/GenBank/DDBJ whole genome shotgun (WGS) entry which is preliminary data.</text>
</comment>
<keyword evidence="1" id="KW-1133">Transmembrane helix</keyword>